<dbReference type="AlphaFoldDB" id="A0A5Q2TSB1"/>
<dbReference type="PANTHER" id="PTHR30590:SF2">
    <property type="entry name" value="INNER MEMBRANE PROTEIN"/>
    <property type="match status" value="1"/>
</dbReference>
<dbReference type="InterPro" id="IPR052529">
    <property type="entry name" value="Bact_Transport_Assoc"/>
</dbReference>
<feature type="transmembrane region" description="Helical" evidence="1">
    <location>
        <begin position="56"/>
        <end position="79"/>
    </location>
</feature>
<organism evidence="3 4">
    <name type="scientific">Gracilibacillus salitolerans</name>
    <dbReference type="NCBI Taxonomy" id="2663022"/>
    <lineage>
        <taxon>Bacteria</taxon>
        <taxon>Bacillati</taxon>
        <taxon>Bacillota</taxon>
        <taxon>Bacilli</taxon>
        <taxon>Bacillales</taxon>
        <taxon>Bacillaceae</taxon>
        <taxon>Gracilibacillus</taxon>
    </lineage>
</organism>
<feature type="transmembrane region" description="Helical" evidence="1">
    <location>
        <begin position="280"/>
        <end position="298"/>
    </location>
</feature>
<keyword evidence="4" id="KW-1185">Reference proteome</keyword>
<dbReference type="EMBL" id="CP045915">
    <property type="protein sequence ID" value="QGH35658.1"/>
    <property type="molecule type" value="Genomic_DNA"/>
</dbReference>
<dbReference type="KEGG" id="grc:GI584_17080"/>
<evidence type="ECO:0000256" key="1">
    <source>
        <dbReference type="SAM" id="Phobius"/>
    </source>
</evidence>
<feature type="transmembrane region" description="Helical" evidence="1">
    <location>
        <begin position="123"/>
        <end position="138"/>
    </location>
</feature>
<reference evidence="3 4" key="1">
    <citation type="submission" date="2019-11" db="EMBL/GenBank/DDBJ databases">
        <title>Gracilibacillus salitolerans sp. nov., a moderate halophile isolated from a saline soil in northwest China.</title>
        <authorList>
            <person name="Gan L."/>
        </authorList>
    </citation>
    <scope>NUCLEOTIDE SEQUENCE [LARGE SCALE GENOMIC DNA]</scope>
    <source>
        <strain evidence="3 4">SCU50</strain>
    </source>
</reference>
<keyword evidence="1" id="KW-0472">Membrane</keyword>
<feature type="transmembrane region" description="Helical" evidence="1">
    <location>
        <begin position="211"/>
        <end position="230"/>
    </location>
</feature>
<dbReference type="RefSeq" id="WP_153791970.1">
    <property type="nucleotide sequence ID" value="NZ_CP045915.1"/>
</dbReference>
<feature type="transmembrane region" description="Helical" evidence="1">
    <location>
        <begin position="100"/>
        <end position="117"/>
    </location>
</feature>
<evidence type="ECO:0000259" key="2">
    <source>
        <dbReference type="Pfam" id="PF04235"/>
    </source>
</evidence>
<feature type="transmembrane region" description="Helical" evidence="1">
    <location>
        <begin position="250"/>
        <end position="268"/>
    </location>
</feature>
<evidence type="ECO:0000313" key="3">
    <source>
        <dbReference type="EMBL" id="QGH35658.1"/>
    </source>
</evidence>
<keyword evidence="1" id="KW-1133">Transmembrane helix</keyword>
<feature type="transmembrane region" description="Helical" evidence="1">
    <location>
        <begin position="344"/>
        <end position="365"/>
    </location>
</feature>
<feature type="domain" description="DUF418" evidence="2">
    <location>
        <begin position="231"/>
        <end position="384"/>
    </location>
</feature>
<keyword evidence="1" id="KW-0812">Transmembrane</keyword>
<sequence length="404" mass="46306">MNNASPLADSKRLPWIDTARGFAIFGIFMVNLLSFHGPYFMYGNGNNFWGIGEPGFWQAIIDIFFQASFYSLFAFLFGFGMQIIYENLLAKNVDAPRKWLVRRLLVLLGFGLIHAFFIWYGDILITYAVIGFLLLLFLNRKNVTLVVWSICILLVPTLLYSSLLFLASSFGDISNLANRAAIENANQHYGAGSWGDILSQNANDWLYSNQVINFIFTTFNILPIFLIGLLFARNKWLHDLQAYRKTLQKWWIGSLILFVLFKAGPYTFGNPLWFSLLQDTIGGFASAIFYAITVAFLYDKLKKIFRLIGYVGKMALSNYILQSIIGVTLFYSIGFGLYGKLTPLQTIAVGLIVYPVQIILSYWWLKKYKRGPLEWLWRSLIYKKKLPNKRIPKDEGVSEQTSNI</sequence>
<name>A0A5Q2TSB1_9BACI</name>
<dbReference type="PANTHER" id="PTHR30590">
    <property type="entry name" value="INNER MEMBRANE PROTEIN"/>
    <property type="match status" value="1"/>
</dbReference>
<feature type="transmembrane region" description="Helical" evidence="1">
    <location>
        <begin position="319"/>
        <end position="338"/>
    </location>
</feature>
<dbReference type="InterPro" id="IPR007349">
    <property type="entry name" value="DUF418"/>
</dbReference>
<protein>
    <submittedName>
        <fullName evidence="3">DUF418 domain-containing protein</fullName>
    </submittedName>
</protein>
<accession>A0A5Q2TSB1</accession>
<feature type="transmembrane region" description="Helical" evidence="1">
    <location>
        <begin position="145"/>
        <end position="167"/>
    </location>
</feature>
<dbReference type="Pfam" id="PF04235">
    <property type="entry name" value="DUF418"/>
    <property type="match status" value="1"/>
</dbReference>
<dbReference type="Proteomes" id="UP000339690">
    <property type="component" value="Chromosome"/>
</dbReference>
<feature type="transmembrane region" description="Helical" evidence="1">
    <location>
        <begin position="21"/>
        <end position="41"/>
    </location>
</feature>
<gene>
    <name evidence="3" type="ORF">GI584_17080</name>
</gene>
<proteinExistence type="predicted"/>
<evidence type="ECO:0000313" key="4">
    <source>
        <dbReference type="Proteomes" id="UP000339690"/>
    </source>
</evidence>